<evidence type="ECO:0000313" key="3">
    <source>
        <dbReference type="EMBL" id="KAK3366524.1"/>
    </source>
</evidence>
<feature type="region of interest" description="Disordered" evidence="1">
    <location>
        <begin position="245"/>
        <end position="292"/>
    </location>
</feature>
<dbReference type="PANTHER" id="PTHR36182">
    <property type="entry name" value="PROTEIN, PUTATIVE (AFU_ORTHOLOGUE AFUA_6G10930)-RELATED"/>
    <property type="match status" value="1"/>
</dbReference>
<dbReference type="Proteomes" id="UP001285441">
    <property type="component" value="Unassembled WGS sequence"/>
</dbReference>
<feature type="signal peptide" evidence="2">
    <location>
        <begin position="1"/>
        <end position="22"/>
    </location>
</feature>
<gene>
    <name evidence="3" type="ORF">B0H63DRAFT_504698</name>
</gene>
<accession>A0AAE0N203</accession>
<comment type="caution">
    <text evidence="3">The sequence shown here is derived from an EMBL/GenBank/DDBJ whole genome shotgun (WGS) entry which is preliminary data.</text>
</comment>
<proteinExistence type="predicted"/>
<dbReference type="PANTHER" id="PTHR36182:SF1">
    <property type="entry name" value="PROTEIN, PUTATIVE (AFU_ORTHOLOGUE AFUA_6G10930)-RELATED"/>
    <property type="match status" value="1"/>
</dbReference>
<sequence>MFTCLFAPALVALLAGSQLAAAHMEMSFPAPFRSKFNPNVAGGDIDYSMTAPLDKSGSDYPCKGYHKALSTAAGKSTATFAPGSAHNFTIVGGAAHGGGSCQASLSYDGGKTFTVISSIVGGCPLSANFPFTIPADAQTGDAIFAWTWFNNLGNREMYMNCAAVTIGSESRGKREEPSSWVEIEERSAYSRRPQIFVANTDNGCTTVDSADVLFPNPGPDTVLNNPAAKQAAGNCGYNGSPAPGSGLGSGSGSGSSVATALPTPAIKSTSSSPPQAAPTPTAHTPGTTCTNEGRWVCNSEERYQRCASGEWSPSLSMAEGHGPFGWSTDVMDGLIESARV</sequence>
<protein>
    <recommendedName>
        <fullName evidence="5">Glycoside Hydrolase Family 61</fullName>
    </recommendedName>
</protein>
<dbReference type="Gene3D" id="2.70.50.70">
    <property type="match status" value="1"/>
</dbReference>
<evidence type="ECO:0008006" key="5">
    <source>
        <dbReference type="Google" id="ProtNLM"/>
    </source>
</evidence>
<feature type="chain" id="PRO_5042028431" description="Glycoside Hydrolase Family 61" evidence="2">
    <location>
        <begin position="23"/>
        <end position="340"/>
    </location>
</feature>
<evidence type="ECO:0000256" key="1">
    <source>
        <dbReference type="SAM" id="MobiDB-lite"/>
    </source>
</evidence>
<keyword evidence="2" id="KW-0732">Signal</keyword>
<name>A0AAE0N203_9PEZI</name>
<keyword evidence="4" id="KW-1185">Reference proteome</keyword>
<evidence type="ECO:0000313" key="4">
    <source>
        <dbReference type="Proteomes" id="UP001285441"/>
    </source>
</evidence>
<feature type="compositionally biased region" description="Low complexity" evidence="1">
    <location>
        <begin position="268"/>
        <end position="290"/>
    </location>
</feature>
<organism evidence="3 4">
    <name type="scientific">Podospora didyma</name>
    <dbReference type="NCBI Taxonomy" id="330526"/>
    <lineage>
        <taxon>Eukaryota</taxon>
        <taxon>Fungi</taxon>
        <taxon>Dikarya</taxon>
        <taxon>Ascomycota</taxon>
        <taxon>Pezizomycotina</taxon>
        <taxon>Sordariomycetes</taxon>
        <taxon>Sordariomycetidae</taxon>
        <taxon>Sordariales</taxon>
        <taxon>Podosporaceae</taxon>
        <taxon>Podospora</taxon>
    </lineage>
</organism>
<reference evidence="3" key="2">
    <citation type="submission" date="2023-06" db="EMBL/GenBank/DDBJ databases">
        <authorList>
            <consortium name="Lawrence Berkeley National Laboratory"/>
            <person name="Haridas S."/>
            <person name="Hensen N."/>
            <person name="Bonometti L."/>
            <person name="Westerberg I."/>
            <person name="Brannstrom I.O."/>
            <person name="Guillou S."/>
            <person name="Cros-Aarteil S."/>
            <person name="Calhoun S."/>
            <person name="Kuo A."/>
            <person name="Mondo S."/>
            <person name="Pangilinan J."/>
            <person name="Riley R."/>
            <person name="LaButti K."/>
            <person name="Andreopoulos B."/>
            <person name="Lipzen A."/>
            <person name="Chen C."/>
            <person name="Yanf M."/>
            <person name="Daum C."/>
            <person name="Ng V."/>
            <person name="Clum A."/>
            <person name="Steindorff A."/>
            <person name="Ohm R."/>
            <person name="Martin F."/>
            <person name="Silar P."/>
            <person name="Natvig D."/>
            <person name="Lalanne C."/>
            <person name="Gautier V."/>
            <person name="Ament-velasquez S.L."/>
            <person name="Kruys A."/>
            <person name="Hutchinson M.I."/>
            <person name="Powell A.J."/>
            <person name="Barry K."/>
            <person name="Miller A.N."/>
            <person name="Grigoriev I.V."/>
            <person name="Debuchy R."/>
            <person name="Gladieux P."/>
            <person name="Thoren M.H."/>
            <person name="Johannesson H."/>
        </authorList>
    </citation>
    <scope>NUCLEOTIDE SEQUENCE</scope>
    <source>
        <strain evidence="3">CBS 232.78</strain>
    </source>
</reference>
<reference evidence="3" key="1">
    <citation type="journal article" date="2023" name="Mol. Phylogenet. Evol.">
        <title>Genome-scale phylogeny and comparative genomics of the fungal order Sordariales.</title>
        <authorList>
            <person name="Hensen N."/>
            <person name="Bonometti L."/>
            <person name="Westerberg I."/>
            <person name="Brannstrom I.O."/>
            <person name="Guillou S."/>
            <person name="Cros-Aarteil S."/>
            <person name="Calhoun S."/>
            <person name="Haridas S."/>
            <person name="Kuo A."/>
            <person name="Mondo S."/>
            <person name="Pangilinan J."/>
            <person name="Riley R."/>
            <person name="LaButti K."/>
            <person name="Andreopoulos B."/>
            <person name="Lipzen A."/>
            <person name="Chen C."/>
            <person name="Yan M."/>
            <person name="Daum C."/>
            <person name="Ng V."/>
            <person name="Clum A."/>
            <person name="Steindorff A."/>
            <person name="Ohm R.A."/>
            <person name="Martin F."/>
            <person name="Silar P."/>
            <person name="Natvig D.O."/>
            <person name="Lalanne C."/>
            <person name="Gautier V."/>
            <person name="Ament-Velasquez S.L."/>
            <person name="Kruys A."/>
            <person name="Hutchinson M.I."/>
            <person name="Powell A.J."/>
            <person name="Barry K."/>
            <person name="Miller A.N."/>
            <person name="Grigoriev I.V."/>
            <person name="Debuchy R."/>
            <person name="Gladieux P."/>
            <person name="Hiltunen Thoren M."/>
            <person name="Johannesson H."/>
        </authorList>
    </citation>
    <scope>NUCLEOTIDE SEQUENCE</scope>
    <source>
        <strain evidence="3">CBS 232.78</strain>
    </source>
</reference>
<dbReference type="AlphaFoldDB" id="A0AAE0N203"/>
<evidence type="ECO:0000256" key="2">
    <source>
        <dbReference type="SAM" id="SignalP"/>
    </source>
</evidence>
<dbReference type="EMBL" id="JAULSW010000012">
    <property type="protein sequence ID" value="KAK3366524.1"/>
    <property type="molecule type" value="Genomic_DNA"/>
</dbReference>